<evidence type="ECO:0000313" key="1">
    <source>
        <dbReference type="EMBL" id="AWP12922.1"/>
    </source>
</evidence>
<accession>A0A2U9CDG6</accession>
<dbReference type="AlphaFoldDB" id="A0A2U9CDG6"/>
<sequence length="106" mass="11469">MYARLSRSHTNPGAAVSTDTVDVKLSVRLSPAFAVRRLSSPTLFCCRFCIAPLFPAAEPRSSRSLAPGEWSASPQDYHSSERLRRAVAATPRLFRCDSAAWSGGVG</sequence>
<evidence type="ECO:0000313" key="2">
    <source>
        <dbReference type="Proteomes" id="UP000246464"/>
    </source>
</evidence>
<reference evidence="1 2" key="1">
    <citation type="submission" date="2017-12" db="EMBL/GenBank/DDBJ databases">
        <title>Integrating genomic resources of turbot (Scophthalmus maximus) in depth evaluation of genetic and physical mapping variation across individuals.</title>
        <authorList>
            <person name="Martinez P."/>
        </authorList>
    </citation>
    <scope>NUCLEOTIDE SEQUENCE [LARGE SCALE GENOMIC DNA]</scope>
</reference>
<keyword evidence="2" id="KW-1185">Reference proteome</keyword>
<name>A0A2U9CDG6_SCOMX</name>
<protein>
    <submittedName>
        <fullName evidence="1">Uncharacterized protein</fullName>
    </submittedName>
</protein>
<dbReference type="Proteomes" id="UP000246464">
    <property type="component" value="Chromosome 14"/>
</dbReference>
<proteinExistence type="predicted"/>
<organism evidence="1 2">
    <name type="scientific">Scophthalmus maximus</name>
    <name type="common">Turbot</name>
    <name type="synonym">Psetta maxima</name>
    <dbReference type="NCBI Taxonomy" id="52904"/>
    <lineage>
        <taxon>Eukaryota</taxon>
        <taxon>Metazoa</taxon>
        <taxon>Chordata</taxon>
        <taxon>Craniata</taxon>
        <taxon>Vertebrata</taxon>
        <taxon>Euteleostomi</taxon>
        <taxon>Actinopterygii</taxon>
        <taxon>Neopterygii</taxon>
        <taxon>Teleostei</taxon>
        <taxon>Neoteleostei</taxon>
        <taxon>Acanthomorphata</taxon>
        <taxon>Carangaria</taxon>
        <taxon>Pleuronectiformes</taxon>
        <taxon>Pleuronectoidei</taxon>
        <taxon>Scophthalmidae</taxon>
        <taxon>Scophthalmus</taxon>
    </lineage>
</organism>
<gene>
    <name evidence="1" type="ORF">SMAX5B_018226</name>
</gene>
<dbReference type="EMBL" id="CP026256">
    <property type="protein sequence ID" value="AWP12922.1"/>
    <property type="molecule type" value="Genomic_DNA"/>
</dbReference>